<dbReference type="InterPro" id="IPR036421">
    <property type="entry name" value="Fe_dep_repressor_sf"/>
</dbReference>
<gene>
    <name evidence="14" type="ORF">NCCP602_31920</name>
</gene>
<dbReference type="InterPro" id="IPR022689">
    <property type="entry name" value="Iron_dep_repressor"/>
</dbReference>
<dbReference type="InterPro" id="IPR008988">
    <property type="entry name" value="Transcriptional_repressor_C"/>
</dbReference>
<dbReference type="SUPFAM" id="SSF47979">
    <property type="entry name" value="Iron-dependent repressor protein, dimerization domain"/>
    <property type="match status" value="1"/>
</dbReference>
<sequence>MRAGEVSEVSQDYLKAIWSAREWGGDPMTATELAQRFGTTKANVTEVLKRLDELGLINRVPYRPPELTAAGETIALSMVRRHRLIETFLVESLGYSWDEVHDEAESLEHAASDLLIDRIDAFLGHPGADPHGDPIPGPDGDVESHDSSLLLAEAGPGTHTVLRVSDADPEVLAVLAEVGLRPGATVEVVSGTGGGMSGRGGAGDSRPIELSVDGGATIEVEPAAASAVYLS</sequence>
<protein>
    <recommendedName>
        <fullName evidence="12">Manganese transport regulator</fullName>
    </recommendedName>
</protein>
<keyword evidence="4" id="KW-0963">Cytoplasm</keyword>
<evidence type="ECO:0000256" key="5">
    <source>
        <dbReference type="ARBA" id="ARBA00022491"/>
    </source>
</evidence>
<evidence type="ECO:0000256" key="2">
    <source>
        <dbReference type="ARBA" id="ARBA00007871"/>
    </source>
</evidence>
<keyword evidence="11" id="KW-0464">Manganese</keyword>
<dbReference type="Proteomes" id="UP001498238">
    <property type="component" value="Unassembled WGS sequence"/>
</dbReference>
<dbReference type="Gene3D" id="2.30.30.90">
    <property type="match status" value="1"/>
</dbReference>
<dbReference type="Pfam" id="PF04023">
    <property type="entry name" value="FeoA"/>
    <property type="match status" value="1"/>
</dbReference>
<keyword evidence="9" id="KW-0010">Activator</keyword>
<feature type="domain" description="HTH dtxR-type" evidence="13">
    <location>
        <begin position="6"/>
        <end position="68"/>
    </location>
</feature>
<evidence type="ECO:0000256" key="12">
    <source>
        <dbReference type="ARBA" id="ARBA00032593"/>
    </source>
</evidence>
<comment type="subunit">
    <text evidence="3">Homodimer.</text>
</comment>
<evidence type="ECO:0000256" key="10">
    <source>
        <dbReference type="ARBA" id="ARBA00023163"/>
    </source>
</evidence>
<evidence type="ECO:0000256" key="8">
    <source>
        <dbReference type="ARBA" id="ARBA00023125"/>
    </source>
</evidence>
<evidence type="ECO:0000256" key="4">
    <source>
        <dbReference type="ARBA" id="ARBA00022490"/>
    </source>
</evidence>
<dbReference type="InterPro" id="IPR050536">
    <property type="entry name" value="DtxR_MntR_Metal-Reg"/>
</dbReference>
<dbReference type="InterPro" id="IPR022687">
    <property type="entry name" value="HTH_DTXR"/>
</dbReference>
<dbReference type="Pfam" id="PF01325">
    <property type="entry name" value="Fe_dep_repress"/>
    <property type="match status" value="1"/>
</dbReference>
<evidence type="ECO:0000256" key="3">
    <source>
        <dbReference type="ARBA" id="ARBA00011738"/>
    </source>
</evidence>
<dbReference type="InterPro" id="IPR038157">
    <property type="entry name" value="FeoA_core_dom"/>
</dbReference>
<keyword evidence="8" id="KW-0238">DNA-binding</keyword>
<dbReference type="SUPFAM" id="SSF50037">
    <property type="entry name" value="C-terminal domain of transcriptional repressors"/>
    <property type="match status" value="1"/>
</dbReference>
<accession>A0ABP3CC48</accession>
<evidence type="ECO:0000256" key="6">
    <source>
        <dbReference type="ARBA" id="ARBA00023004"/>
    </source>
</evidence>
<proteinExistence type="inferred from homology"/>
<dbReference type="Gene3D" id="1.10.10.10">
    <property type="entry name" value="Winged helix-like DNA-binding domain superfamily/Winged helix DNA-binding domain"/>
    <property type="match status" value="1"/>
</dbReference>
<keyword evidence="15" id="KW-1185">Reference proteome</keyword>
<evidence type="ECO:0000259" key="13">
    <source>
        <dbReference type="PROSITE" id="PS50944"/>
    </source>
</evidence>
<dbReference type="Pfam" id="PF02742">
    <property type="entry name" value="Fe_dep_repr_C"/>
    <property type="match status" value="1"/>
</dbReference>
<evidence type="ECO:0000256" key="9">
    <source>
        <dbReference type="ARBA" id="ARBA00023159"/>
    </source>
</evidence>
<evidence type="ECO:0000256" key="7">
    <source>
        <dbReference type="ARBA" id="ARBA00023015"/>
    </source>
</evidence>
<keyword evidence="10" id="KW-0804">Transcription</keyword>
<keyword evidence="7" id="KW-0805">Transcription regulation</keyword>
<reference evidence="14 15" key="1">
    <citation type="submission" date="2024-01" db="EMBL/GenBank/DDBJ databases">
        <title>Characterization of antibiotic resistant novel bacterial strains and their environmental applications.</title>
        <authorList>
            <person name="Manzoor S."/>
            <person name="Abbas S."/>
            <person name="Arshad M."/>
            <person name="Ahmed I."/>
        </authorList>
    </citation>
    <scope>NUCLEOTIDE SEQUENCE [LARGE SCALE GENOMIC DNA]</scope>
    <source>
        <strain evidence="14 15">NCCP-602</strain>
    </source>
</reference>
<evidence type="ECO:0000256" key="11">
    <source>
        <dbReference type="ARBA" id="ARBA00023211"/>
    </source>
</evidence>
<dbReference type="PANTHER" id="PTHR33238">
    <property type="entry name" value="IRON (METAL) DEPENDENT REPRESSOR, DTXR FAMILY"/>
    <property type="match status" value="1"/>
</dbReference>
<keyword evidence="5" id="KW-0678">Repressor</keyword>
<dbReference type="InterPro" id="IPR036390">
    <property type="entry name" value="WH_DNA-bd_sf"/>
</dbReference>
<evidence type="ECO:0000256" key="1">
    <source>
        <dbReference type="ARBA" id="ARBA00004496"/>
    </source>
</evidence>
<dbReference type="InterPro" id="IPR036388">
    <property type="entry name" value="WH-like_DNA-bd_sf"/>
</dbReference>
<dbReference type="SMART" id="SM00529">
    <property type="entry name" value="HTH_DTXR"/>
    <property type="match status" value="1"/>
</dbReference>
<organism evidence="14 15">
    <name type="scientific">Brevibacterium metallidurans</name>
    <dbReference type="NCBI Taxonomy" id="1482676"/>
    <lineage>
        <taxon>Bacteria</taxon>
        <taxon>Bacillati</taxon>
        <taxon>Actinomycetota</taxon>
        <taxon>Actinomycetes</taxon>
        <taxon>Micrococcales</taxon>
        <taxon>Brevibacteriaceae</taxon>
        <taxon>Brevibacterium</taxon>
    </lineage>
</organism>
<dbReference type="RefSeq" id="WP_339393858.1">
    <property type="nucleotide sequence ID" value="NZ_BAAAAF010000019.1"/>
</dbReference>
<dbReference type="EMBL" id="BAAAAF010000019">
    <property type="protein sequence ID" value="GAA0037230.1"/>
    <property type="molecule type" value="Genomic_DNA"/>
</dbReference>
<name>A0ABP3CC48_9MICO</name>
<dbReference type="Gene3D" id="1.10.60.10">
    <property type="entry name" value="Iron dependent repressor, metal binding and dimerisation domain"/>
    <property type="match status" value="1"/>
</dbReference>
<comment type="subcellular location">
    <subcellularLocation>
        <location evidence="1">Cytoplasm</location>
    </subcellularLocation>
</comment>
<comment type="similarity">
    <text evidence="2">Belongs to the DtxR/MntR family.</text>
</comment>
<dbReference type="SUPFAM" id="SSF46785">
    <property type="entry name" value="Winged helix' DNA-binding domain"/>
    <property type="match status" value="1"/>
</dbReference>
<keyword evidence="6" id="KW-0408">Iron</keyword>
<dbReference type="PANTHER" id="PTHR33238:SF11">
    <property type="entry name" value="TRANSCRIPTIONAL REGULATOR MNTR"/>
    <property type="match status" value="1"/>
</dbReference>
<dbReference type="PROSITE" id="PS50944">
    <property type="entry name" value="HTH_DTXR"/>
    <property type="match status" value="1"/>
</dbReference>
<comment type="caution">
    <text evidence="14">The sequence shown here is derived from an EMBL/GenBank/DDBJ whole genome shotgun (WGS) entry which is preliminary data.</text>
</comment>
<evidence type="ECO:0000313" key="14">
    <source>
        <dbReference type="EMBL" id="GAA0037230.1"/>
    </source>
</evidence>
<dbReference type="InterPro" id="IPR001367">
    <property type="entry name" value="Fe_dep_repressor"/>
</dbReference>
<evidence type="ECO:0000313" key="15">
    <source>
        <dbReference type="Proteomes" id="UP001498238"/>
    </source>
</evidence>
<dbReference type="InterPro" id="IPR007167">
    <property type="entry name" value="Fe-transptr_FeoA-like"/>
</dbReference>